<dbReference type="InterPro" id="IPR013083">
    <property type="entry name" value="Znf_RING/FYVE/PHD"/>
</dbReference>
<keyword evidence="3" id="KW-0862">Zinc</keyword>
<dbReference type="InterPro" id="IPR011011">
    <property type="entry name" value="Znf_FYVE_PHD"/>
</dbReference>
<feature type="region of interest" description="Disordered" evidence="5">
    <location>
        <begin position="236"/>
        <end position="302"/>
    </location>
</feature>
<feature type="region of interest" description="Disordered" evidence="5">
    <location>
        <begin position="645"/>
        <end position="709"/>
    </location>
</feature>
<keyword evidence="2 4" id="KW-0863">Zinc-finger</keyword>
<feature type="region of interest" description="Disordered" evidence="5">
    <location>
        <begin position="367"/>
        <end position="392"/>
    </location>
</feature>
<feature type="region of interest" description="Disordered" evidence="5">
    <location>
        <begin position="159"/>
        <end position="185"/>
    </location>
</feature>
<proteinExistence type="predicted"/>
<dbReference type="AlphaFoldDB" id="A0A9W8H8R3"/>
<evidence type="ECO:0000256" key="4">
    <source>
        <dbReference type="PROSITE-ProRule" id="PRU00146"/>
    </source>
</evidence>
<dbReference type="InterPro" id="IPR019787">
    <property type="entry name" value="Znf_PHD-finger"/>
</dbReference>
<evidence type="ECO:0000256" key="3">
    <source>
        <dbReference type="ARBA" id="ARBA00022833"/>
    </source>
</evidence>
<reference evidence="7" key="1">
    <citation type="submission" date="2022-07" db="EMBL/GenBank/DDBJ databases">
        <title>Phylogenomic reconstructions and comparative analyses of Kickxellomycotina fungi.</title>
        <authorList>
            <person name="Reynolds N.K."/>
            <person name="Stajich J.E."/>
            <person name="Barry K."/>
            <person name="Grigoriev I.V."/>
            <person name="Crous P."/>
            <person name="Smith M.E."/>
        </authorList>
    </citation>
    <scope>NUCLEOTIDE SEQUENCE</scope>
    <source>
        <strain evidence="7">NBRC 105414</strain>
    </source>
</reference>
<feature type="compositionally biased region" description="Acidic residues" evidence="5">
    <location>
        <begin position="693"/>
        <end position="703"/>
    </location>
</feature>
<dbReference type="PROSITE" id="PS50016">
    <property type="entry name" value="ZF_PHD_2"/>
    <property type="match status" value="1"/>
</dbReference>
<accession>A0A9W8H8R3</accession>
<evidence type="ECO:0000313" key="7">
    <source>
        <dbReference type="EMBL" id="KAJ2779331.1"/>
    </source>
</evidence>
<dbReference type="OrthoDB" id="787137at2759"/>
<keyword evidence="7" id="KW-0808">Transferase</keyword>
<dbReference type="GO" id="GO:0140999">
    <property type="term" value="F:histone H3K4 trimethyltransferase activity"/>
    <property type="evidence" value="ECO:0007669"/>
    <property type="project" value="UniProtKB-EC"/>
</dbReference>
<dbReference type="GO" id="GO:0032259">
    <property type="term" value="P:methylation"/>
    <property type="evidence" value="ECO:0007669"/>
    <property type="project" value="UniProtKB-KW"/>
</dbReference>
<dbReference type="SUPFAM" id="SSF57903">
    <property type="entry name" value="FYVE/PHD zinc finger"/>
    <property type="match status" value="1"/>
</dbReference>
<evidence type="ECO:0000259" key="6">
    <source>
        <dbReference type="PROSITE" id="PS50016"/>
    </source>
</evidence>
<evidence type="ECO:0000313" key="8">
    <source>
        <dbReference type="Proteomes" id="UP001140217"/>
    </source>
</evidence>
<dbReference type="GO" id="GO:0008270">
    <property type="term" value="F:zinc ion binding"/>
    <property type="evidence" value="ECO:0007669"/>
    <property type="project" value="UniProtKB-KW"/>
</dbReference>
<dbReference type="Gene3D" id="3.30.40.10">
    <property type="entry name" value="Zinc/RING finger domain, C3HC4 (zinc finger)"/>
    <property type="match status" value="2"/>
</dbReference>
<dbReference type="SMART" id="SM00249">
    <property type="entry name" value="PHD"/>
    <property type="match status" value="4"/>
</dbReference>
<evidence type="ECO:0000256" key="1">
    <source>
        <dbReference type="ARBA" id="ARBA00022723"/>
    </source>
</evidence>
<dbReference type="EC" id="2.1.1.354" evidence="7"/>
<feature type="compositionally biased region" description="Basic residues" evidence="5">
    <location>
        <begin position="367"/>
        <end position="376"/>
    </location>
</feature>
<name>A0A9W8H8R3_9FUNG</name>
<feature type="compositionally biased region" description="Acidic residues" evidence="5">
    <location>
        <begin position="246"/>
        <end position="258"/>
    </location>
</feature>
<keyword evidence="8" id="KW-1185">Reference proteome</keyword>
<gene>
    <name evidence="7" type="primary">KMT2A</name>
    <name evidence="7" type="ORF">H4R18_004069</name>
</gene>
<feature type="domain" description="PHD-type" evidence="6">
    <location>
        <begin position="578"/>
        <end position="641"/>
    </location>
</feature>
<feature type="compositionally biased region" description="Acidic residues" evidence="5">
    <location>
        <begin position="661"/>
        <end position="670"/>
    </location>
</feature>
<dbReference type="EMBL" id="JANBUL010000182">
    <property type="protein sequence ID" value="KAJ2779331.1"/>
    <property type="molecule type" value="Genomic_DNA"/>
</dbReference>
<keyword evidence="1" id="KW-0479">Metal-binding</keyword>
<evidence type="ECO:0000256" key="5">
    <source>
        <dbReference type="SAM" id="MobiDB-lite"/>
    </source>
</evidence>
<organism evidence="7 8">
    <name type="scientific">Coemansia javaensis</name>
    <dbReference type="NCBI Taxonomy" id="2761396"/>
    <lineage>
        <taxon>Eukaryota</taxon>
        <taxon>Fungi</taxon>
        <taxon>Fungi incertae sedis</taxon>
        <taxon>Zoopagomycota</taxon>
        <taxon>Kickxellomycotina</taxon>
        <taxon>Kickxellomycetes</taxon>
        <taxon>Kickxellales</taxon>
        <taxon>Kickxellaceae</taxon>
        <taxon>Coemansia</taxon>
    </lineage>
</organism>
<feature type="compositionally biased region" description="Acidic residues" evidence="5">
    <location>
        <begin position="289"/>
        <end position="302"/>
    </location>
</feature>
<feature type="region of interest" description="Disordered" evidence="5">
    <location>
        <begin position="1"/>
        <end position="22"/>
    </location>
</feature>
<protein>
    <submittedName>
        <fullName evidence="7">Histone methyltransferase activity (H3-K4 specific)</fullName>
        <ecNumber evidence="7">2.1.1.354</ecNumber>
    </submittedName>
</protein>
<sequence length="1071" mass="110932">MGGERQQQRGRGGGGGRAGAAAAGGKVSVGQLVEERLLAAGSTVVCNSWPFRAVVTEAGAFAAQWQPLPDGFVAGAGAEFMHAEFVTPSAWATAVCRVMRAQARAQRAAEGTGTAASAAAAAEIRVAVNGWTACRVLLPGGAEVSLDALRRELVARNARRARAARQPAAHPPPPPPRDSDSEPERALAAEISEISGLAQRVESGLALGGARQRRAAAAAAGAISAAAGALTLSAAAEAAGPPHANEDEDEDEDVDEDMERLQLLQSRKRKSIPDLSRSAKLSRVPAGASDDDDDGDDDDGDDVEEDEAAILAAADLDAATRACLARYCARAAELKRAQPELRALRYRRRQQLRRRISDAIDRWLRRRRRQRQRHARTQSSTMAAAAGDASSPLGGGALPLGLQQARGRCGNGGAPDTRVFGVQVPLAWLGGGGRLPRLCAVCGAAGGALDACGGCGDAVHAFCAAAAAPGARVACPACRVCDRCLLGGGGGGGGGLELLQCAACGTHRHAACSAQRADHAGGLAAAVAESGRWLCDGCVRCAECGAGMAAGPADAPQHVSWAHDFSVCGPCALHIERARVCPLCLATHAAASAVSNRRMVCCDVCAFWVHADCDPALTPPVYDALLALEDAPYVCPRCDAAGDALLPEPDDDDDARSALGGDDDDDDSDDSMLPRCLRALGRADPRPPAPAAAEEEPEPEPEPEPVKSEAEAANLLLSLTRSDVRFGPGRFDVDALEVRYCVPTLATRPPGPRRREDWRCCALCGLRGDGARGPRDAPSLLGRLVPLRAPAAARLDAARWVHVECLAWAWGPRPVAAGEPPAVRFEGPLVALQGPADRLPCTLCARPGASFHCCAPVPCAAAAYHLPCLLLAATAAPHLLPGHAQYCAAWRRALCADHAPAFSPMMPAPGADRPSYDAACVEACVEACVAQANGHGGDAAADQPIAAAATLVGGGLLVLDWGEEPPARDHPLCSPGLRCVRVFDVAGTTHAMGITARPGPEWAGWLCRAVPHDIAAPRDPDDSAPSLRELVARLIARVHLPPDAPPLVRTMLRAAVVHPLAFLGLGATATK</sequence>
<evidence type="ECO:0000256" key="2">
    <source>
        <dbReference type="ARBA" id="ARBA00022771"/>
    </source>
</evidence>
<dbReference type="InterPro" id="IPR001965">
    <property type="entry name" value="Znf_PHD"/>
</dbReference>
<keyword evidence="7" id="KW-0489">Methyltransferase</keyword>
<comment type="caution">
    <text evidence="7">The sequence shown here is derived from an EMBL/GenBank/DDBJ whole genome shotgun (WGS) entry which is preliminary data.</text>
</comment>
<dbReference type="Proteomes" id="UP001140217">
    <property type="component" value="Unassembled WGS sequence"/>
</dbReference>